<dbReference type="FunFam" id="3.30.420.100:FF:000001">
    <property type="entry name" value="50S ribosomal protein L18"/>
    <property type="match status" value="1"/>
</dbReference>
<dbReference type="Pfam" id="PF00861">
    <property type="entry name" value="Ribosomal_L18p"/>
    <property type="match status" value="1"/>
</dbReference>
<dbReference type="NCBIfam" id="TIGR00060">
    <property type="entry name" value="L18_bact"/>
    <property type="match status" value="1"/>
</dbReference>
<dbReference type="GO" id="GO:0006412">
    <property type="term" value="P:translation"/>
    <property type="evidence" value="ECO:0007669"/>
    <property type="project" value="UniProtKB-UniRule"/>
</dbReference>
<dbReference type="Proteomes" id="UP000177596">
    <property type="component" value="Unassembled WGS sequence"/>
</dbReference>
<dbReference type="AlphaFoldDB" id="A0A1F8DKQ6"/>
<keyword evidence="3 7" id="KW-0694">RNA-binding</keyword>
<evidence type="ECO:0000256" key="7">
    <source>
        <dbReference type="HAMAP-Rule" id="MF_01337"/>
    </source>
</evidence>
<evidence type="ECO:0000256" key="3">
    <source>
        <dbReference type="ARBA" id="ARBA00022884"/>
    </source>
</evidence>
<keyword evidence="2 7" id="KW-0699">rRNA-binding</keyword>
<dbReference type="CDD" id="cd00432">
    <property type="entry name" value="Ribosomal_L18_L5e"/>
    <property type="match status" value="1"/>
</dbReference>
<proteinExistence type="inferred from homology"/>
<dbReference type="Gene3D" id="3.30.420.100">
    <property type="match status" value="1"/>
</dbReference>
<dbReference type="HAMAP" id="MF_01337_B">
    <property type="entry name" value="Ribosomal_uL18_B"/>
    <property type="match status" value="1"/>
</dbReference>
<dbReference type="GO" id="GO:0008097">
    <property type="term" value="F:5S rRNA binding"/>
    <property type="evidence" value="ECO:0007669"/>
    <property type="project" value="TreeGrafter"/>
</dbReference>
<keyword evidence="4 7" id="KW-0689">Ribosomal protein</keyword>
<dbReference type="EMBL" id="MGIL01000007">
    <property type="protein sequence ID" value="OGM88589.1"/>
    <property type="molecule type" value="Genomic_DNA"/>
</dbReference>
<dbReference type="PANTHER" id="PTHR12899:SF3">
    <property type="entry name" value="LARGE RIBOSOMAL SUBUNIT PROTEIN UL18M"/>
    <property type="match status" value="1"/>
</dbReference>
<dbReference type="InterPro" id="IPR005484">
    <property type="entry name" value="Ribosomal_uL18_bac/plant/anim"/>
</dbReference>
<dbReference type="InterPro" id="IPR057268">
    <property type="entry name" value="Ribosomal_L18"/>
</dbReference>
<keyword evidence="5 7" id="KW-0687">Ribonucleoprotein</keyword>
<evidence type="ECO:0000256" key="2">
    <source>
        <dbReference type="ARBA" id="ARBA00022730"/>
    </source>
</evidence>
<evidence type="ECO:0000256" key="5">
    <source>
        <dbReference type="ARBA" id="ARBA00023274"/>
    </source>
</evidence>
<name>A0A1F8DKQ6_9BACT</name>
<dbReference type="GO" id="GO:0005840">
    <property type="term" value="C:ribosome"/>
    <property type="evidence" value="ECO:0007669"/>
    <property type="project" value="UniProtKB-KW"/>
</dbReference>
<evidence type="ECO:0000313" key="8">
    <source>
        <dbReference type="EMBL" id="OGM88589.1"/>
    </source>
</evidence>
<evidence type="ECO:0000256" key="4">
    <source>
        <dbReference type="ARBA" id="ARBA00022980"/>
    </source>
</evidence>
<organism evidence="8 9">
    <name type="scientific">Candidatus Woesebacteria bacterium RIFOXYD1_FULL_43_18</name>
    <dbReference type="NCBI Taxonomy" id="1802551"/>
    <lineage>
        <taxon>Bacteria</taxon>
        <taxon>Candidatus Woeseibacteriota</taxon>
    </lineage>
</organism>
<accession>A0A1F8DKQ6</accession>
<evidence type="ECO:0000256" key="1">
    <source>
        <dbReference type="ARBA" id="ARBA00007116"/>
    </source>
</evidence>
<dbReference type="PANTHER" id="PTHR12899">
    <property type="entry name" value="39S RIBOSOMAL PROTEIN L18, MITOCHONDRIAL"/>
    <property type="match status" value="1"/>
</dbReference>
<comment type="similarity">
    <text evidence="1 7">Belongs to the universal ribosomal protein uL18 family.</text>
</comment>
<reference evidence="8 9" key="1">
    <citation type="journal article" date="2016" name="Nat. Commun.">
        <title>Thousands of microbial genomes shed light on interconnected biogeochemical processes in an aquifer system.</title>
        <authorList>
            <person name="Anantharaman K."/>
            <person name="Brown C.T."/>
            <person name="Hug L.A."/>
            <person name="Sharon I."/>
            <person name="Castelle C.J."/>
            <person name="Probst A.J."/>
            <person name="Thomas B.C."/>
            <person name="Singh A."/>
            <person name="Wilkins M.J."/>
            <person name="Karaoz U."/>
            <person name="Brodie E.L."/>
            <person name="Williams K.H."/>
            <person name="Hubbard S.S."/>
            <person name="Banfield J.F."/>
        </authorList>
    </citation>
    <scope>NUCLEOTIDE SEQUENCE [LARGE SCALE GENOMIC DNA]</scope>
</reference>
<gene>
    <name evidence="7" type="primary">rplR</name>
    <name evidence="8" type="ORF">A2573_03205</name>
</gene>
<comment type="function">
    <text evidence="7">This is one of the proteins that bind and probably mediate the attachment of the 5S RNA into the large ribosomal subunit, where it forms part of the central protuberance.</text>
</comment>
<dbReference type="GO" id="GO:0003735">
    <property type="term" value="F:structural constituent of ribosome"/>
    <property type="evidence" value="ECO:0007669"/>
    <property type="project" value="InterPro"/>
</dbReference>
<comment type="caution">
    <text evidence="8">The sequence shown here is derived from an EMBL/GenBank/DDBJ whole genome shotgun (WGS) entry which is preliminary data.</text>
</comment>
<dbReference type="SUPFAM" id="SSF53137">
    <property type="entry name" value="Translational machinery components"/>
    <property type="match status" value="1"/>
</dbReference>
<protein>
    <recommendedName>
        <fullName evidence="6 7">Large ribosomal subunit protein uL18</fullName>
    </recommendedName>
</protein>
<dbReference type="GO" id="GO:0005737">
    <property type="term" value="C:cytoplasm"/>
    <property type="evidence" value="ECO:0007669"/>
    <property type="project" value="UniProtKB-ARBA"/>
</dbReference>
<comment type="subunit">
    <text evidence="7">Part of the 50S ribosomal subunit; part of the 5S rRNA/L5/L18/L25 subcomplex. Contacts the 5S and 23S rRNAs.</text>
</comment>
<evidence type="ECO:0000313" key="9">
    <source>
        <dbReference type="Proteomes" id="UP000177596"/>
    </source>
</evidence>
<evidence type="ECO:0000256" key="6">
    <source>
        <dbReference type="ARBA" id="ARBA00035197"/>
    </source>
</evidence>
<sequence>MRSKEIKAKRYMQRKRRVRAKVVGSAKRPRLSVFRSNTHIYGQIINDEEGKTLLSFSDIKIKKVAKVTKTMVAGQVGEELAKKALAKKIKAVVFDRNGFMYHGRVKALAEGARKGGLVF</sequence>
<dbReference type="InterPro" id="IPR004389">
    <property type="entry name" value="Ribosomal_uL18_bac-type"/>
</dbReference>
<dbReference type="GO" id="GO:1990904">
    <property type="term" value="C:ribonucleoprotein complex"/>
    <property type="evidence" value="ECO:0007669"/>
    <property type="project" value="UniProtKB-KW"/>
</dbReference>